<dbReference type="InterPro" id="IPR013099">
    <property type="entry name" value="K_chnl_dom"/>
</dbReference>
<evidence type="ECO:0000256" key="12">
    <source>
        <dbReference type="SAM" id="MobiDB-lite"/>
    </source>
</evidence>
<feature type="transmembrane region" description="Helical" evidence="13">
    <location>
        <begin position="89"/>
        <end position="109"/>
    </location>
</feature>
<feature type="transmembrane region" description="Helical" evidence="13">
    <location>
        <begin position="269"/>
        <end position="288"/>
    </location>
</feature>
<evidence type="ECO:0000256" key="10">
    <source>
        <dbReference type="ARBA" id="ARBA00023303"/>
    </source>
</evidence>
<evidence type="ECO:0000259" key="16">
    <source>
        <dbReference type="Pfam" id="PF22614"/>
    </source>
</evidence>
<keyword evidence="6" id="KW-0630">Potassium</keyword>
<dbReference type="InterPro" id="IPR003929">
    <property type="entry name" value="K_chnl_BK_asu"/>
</dbReference>
<proteinExistence type="predicted"/>
<dbReference type="Pfam" id="PF03493">
    <property type="entry name" value="BK_channel_a"/>
    <property type="match status" value="1"/>
</dbReference>
<feature type="region of interest" description="Disordered" evidence="12">
    <location>
        <begin position="1197"/>
        <end position="1293"/>
    </location>
</feature>
<feature type="domain" description="Calcium-activated potassium channel BK alpha subunit" evidence="14">
    <location>
        <begin position="448"/>
        <end position="534"/>
    </location>
</feature>
<dbReference type="Pfam" id="PF07885">
    <property type="entry name" value="Ion_trans_2"/>
    <property type="match status" value="1"/>
</dbReference>
<feature type="compositionally biased region" description="Low complexity" evidence="12">
    <location>
        <begin position="1081"/>
        <end position="1098"/>
    </location>
</feature>
<feature type="transmembrane region" description="Helical" evidence="13">
    <location>
        <begin position="130"/>
        <end position="153"/>
    </location>
</feature>
<evidence type="ECO:0000256" key="4">
    <source>
        <dbReference type="ARBA" id="ARBA00022692"/>
    </source>
</evidence>
<evidence type="ECO:0000259" key="14">
    <source>
        <dbReference type="Pfam" id="PF03493"/>
    </source>
</evidence>
<feature type="compositionally biased region" description="Low complexity" evidence="12">
    <location>
        <begin position="721"/>
        <end position="730"/>
    </location>
</feature>
<dbReference type="GO" id="GO:0005267">
    <property type="term" value="F:potassium channel activity"/>
    <property type="evidence" value="ECO:0007669"/>
    <property type="project" value="UniProtKB-KW"/>
</dbReference>
<keyword evidence="4 13" id="KW-0812">Transmembrane</keyword>
<accession>A0A9P6PVW8</accession>
<evidence type="ECO:0000256" key="11">
    <source>
        <dbReference type="ARBA" id="ARBA00034430"/>
    </source>
</evidence>
<keyword evidence="5" id="KW-0631">Potassium channel</keyword>
<evidence type="ECO:0000256" key="8">
    <source>
        <dbReference type="ARBA" id="ARBA00023065"/>
    </source>
</evidence>
<evidence type="ECO:0000256" key="5">
    <source>
        <dbReference type="ARBA" id="ARBA00022826"/>
    </source>
</evidence>
<dbReference type="Gene3D" id="1.10.287.70">
    <property type="match status" value="1"/>
</dbReference>
<feature type="region of interest" description="Disordered" evidence="12">
    <location>
        <begin position="1067"/>
        <end position="1098"/>
    </location>
</feature>
<keyword evidence="3" id="KW-0633">Potassium transport</keyword>
<feature type="compositionally biased region" description="Acidic residues" evidence="12">
    <location>
        <begin position="1207"/>
        <end position="1224"/>
    </location>
</feature>
<feature type="region of interest" description="Disordered" evidence="12">
    <location>
        <begin position="686"/>
        <end position="737"/>
    </location>
</feature>
<keyword evidence="9 13" id="KW-0472">Membrane</keyword>
<dbReference type="InterPro" id="IPR003148">
    <property type="entry name" value="RCK_N"/>
</dbReference>
<evidence type="ECO:0000256" key="7">
    <source>
        <dbReference type="ARBA" id="ARBA00022989"/>
    </source>
</evidence>
<dbReference type="PANTHER" id="PTHR10027">
    <property type="entry name" value="CALCIUM-ACTIVATED POTASSIUM CHANNEL ALPHA CHAIN"/>
    <property type="match status" value="1"/>
</dbReference>
<keyword evidence="2" id="KW-0813">Transport</keyword>
<dbReference type="SUPFAM" id="SSF81324">
    <property type="entry name" value="Voltage-gated potassium channels"/>
    <property type="match status" value="1"/>
</dbReference>
<evidence type="ECO:0000313" key="17">
    <source>
        <dbReference type="EMBL" id="KAG0254857.1"/>
    </source>
</evidence>
<feature type="region of interest" description="Disordered" evidence="12">
    <location>
        <begin position="33"/>
        <end position="59"/>
    </location>
</feature>
<gene>
    <name evidence="17" type="primary">KCNT1</name>
    <name evidence="17" type="ORF">DFQ27_006588</name>
</gene>
<feature type="transmembrane region" description="Helical" evidence="13">
    <location>
        <begin position="208"/>
        <end position="226"/>
    </location>
</feature>
<organism evidence="17 18">
    <name type="scientific">Actinomortierella ambigua</name>
    <dbReference type="NCBI Taxonomy" id="1343610"/>
    <lineage>
        <taxon>Eukaryota</taxon>
        <taxon>Fungi</taxon>
        <taxon>Fungi incertae sedis</taxon>
        <taxon>Mucoromycota</taxon>
        <taxon>Mortierellomycotina</taxon>
        <taxon>Mortierellomycetes</taxon>
        <taxon>Mortierellales</taxon>
        <taxon>Mortierellaceae</taxon>
        <taxon>Actinomortierella</taxon>
    </lineage>
</organism>
<comment type="subcellular location">
    <subcellularLocation>
        <location evidence="1">Membrane</location>
        <topology evidence="1">Multi-pass membrane protein</topology>
    </subcellularLocation>
</comment>
<feature type="domain" description="RCK N-terminal" evidence="16">
    <location>
        <begin position="855"/>
        <end position="967"/>
    </location>
</feature>
<evidence type="ECO:0000313" key="18">
    <source>
        <dbReference type="Proteomes" id="UP000807716"/>
    </source>
</evidence>
<evidence type="ECO:0000256" key="6">
    <source>
        <dbReference type="ARBA" id="ARBA00022958"/>
    </source>
</evidence>
<comment type="catalytic activity">
    <reaction evidence="11">
        <text>K(+)(in) = K(+)(out)</text>
        <dbReference type="Rhea" id="RHEA:29463"/>
        <dbReference type="ChEBI" id="CHEBI:29103"/>
    </reaction>
</comment>
<evidence type="ECO:0000256" key="13">
    <source>
        <dbReference type="SAM" id="Phobius"/>
    </source>
</evidence>
<evidence type="ECO:0000256" key="9">
    <source>
        <dbReference type="ARBA" id="ARBA00023136"/>
    </source>
</evidence>
<feature type="compositionally biased region" description="Basic residues" evidence="12">
    <location>
        <begin position="1228"/>
        <end position="1238"/>
    </location>
</feature>
<dbReference type="Gene3D" id="3.40.50.720">
    <property type="entry name" value="NAD(P)-binding Rossmann-like Domain"/>
    <property type="match status" value="2"/>
</dbReference>
<dbReference type="EMBL" id="JAAAJB010000492">
    <property type="protein sequence ID" value="KAG0254857.1"/>
    <property type="molecule type" value="Genomic_DNA"/>
</dbReference>
<evidence type="ECO:0000256" key="1">
    <source>
        <dbReference type="ARBA" id="ARBA00004141"/>
    </source>
</evidence>
<keyword evidence="18" id="KW-1185">Reference proteome</keyword>
<feature type="compositionally biased region" description="Low complexity" evidence="12">
    <location>
        <begin position="1266"/>
        <end position="1277"/>
    </location>
</feature>
<keyword evidence="10 17" id="KW-0407">Ion channel</keyword>
<reference evidence="17" key="1">
    <citation type="journal article" date="2020" name="Fungal Divers.">
        <title>Resolving the Mortierellaceae phylogeny through synthesis of multi-gene phylogenetics and phylogenomics.</title>
        <authorList>
            <person name="Vandepol N."/>
            <person name="Liber J."/>
            <person name="Desiro A."/>
            <person name="Na H."/>
            <person name="Kennedy M."/>
            <person name="Barry K."/>
            <person name="Grigoriev I.V."/>
            <person name="Miller A.N."/>
            <person name="O'Donnell K."/>
            <person name="Stajich J.E."/>
            <person name="Bonito G."/>
        </authorList>
    </citation>
    <scope>NUCLEOTIDE SEQUENCE</scope>
    <source>
        <strain evidence="17">BC1065</strain>
    </source>
</reference>
<evidence type="ECO:0000256" key="2">
    <source>
        <dbReference type="ARBA" id="ARBA00022448"/>
    </source>
</evidence>
<keyword evidence="8" id="KW-0406">Ion transport</keyword>
<sequence length="1380" mass="152946">MVIILRNQLCLNKNTSFKRQDSIASTLSTSTFPRSGGLHTQHPSVSARRHELHRQNSYGRPPNRFVEAMYDLKELTMAPDSFEEKTLSTLLNVFNIFVDLSLCILYLVEASDFYRPEGKEHDMRYIDRTWSFYLVLVTIASYNFFIILCSIIFAEAKWLTIRSTRNIVSTLPYFLQSIALVSRVQQALNFYIDMGLSELPMDPLKSKVITFAMYIVTMIYCAVSAFQVAEYEQLVESGDNDYLLKLLYFVLISISTIGYGDVTPKSQLGYATVILLILAVLGVFPWMISGIVDAVASAKAGEGIFKSGGSKFMIISGSVHSAQKLANVLNGFWFTNKEYSHASFKIVILGLSEPSKEIQALLTSARYKNRVVYLKGTPLESRDLERIQAKNAEGIFVIADRNSSFTPQEEDRHNTLSALAFRNVSDAGIYTYNLLPETEILQRNAATQVVCADELRQVLLGFNCLQQATATLILNLLHQHKPTDNFSEFWESEYDDSLGNELYTSYLNPIFDGKSFGFVSWFLYRRFQVILFGVRIKLRSGAYHTALNPGKDYKFQHNEQCIFLAQSPSDVDEITDLTEKDLHNFLDHLQQTYEDDIRTVGPDYHASNFSKAIKALGSKCTLQSSVSAGSMPGNSQSIGGGGLCPGDFALPYTRRSGRHQLHPTIPVTEIANDNEIDVTPEVTLVEDPQQTEDDGGASSPTAPRSPVARIDVLPSAGGGDANAASSSAGAPPSPTAAFYSGIRSSSRLLYIDRLRGMKGDPDFELRIGHPPAPFPGAKVPLCILIDSRRSKKERSKDDVLIGNWTEVLELRSRLQAAHSTTTIEEGKALRTEEVLASSVELGNNNNAQSQAAQKESGHIVICSPNYDIFRLMCTLRAAHLQQLMDVVILCPKSPTEHEFYMLRSFPRLYIVIGDCLSRVDLERAAIAASSKYLFLRHPDKGGVDSDFFDGKAIMNRILVQQIFAEVQLAKHKRHLHDAQSGRNNRWMHRSKMELKDRIATMGYDTPTVVPLKEGWDGPQCVYELVEERAVDLLQTRRPQDPEFTSTGVDPVAAQAMMGQYPSMLHQSSLSGYGVGPGPEGPTQASPSPSPSTTQPAASTFASRIHLGGRRQQDFFHNPIYASGGVLVGGLLDHVLYQTYSNPSILEIVKLLCGIRTRADVKRDHHLFKGLKDSGCYLECVPVPEGFGVKTSQLKSATDVPMSNLSSGDDDDSSGSDSDLDSDEVDSMHKKRREGHKGGSKFQDLLFGGHFKKSGNASGSRPNRAKSSSYPTNNGSSSDNQPPRHTLSSGSRSNNSSIASDFLYDNRHKNFLHLYEHLALDQGVIPLGLLRLQGDDPNKVHLGIGGSSRCYAITNPLLDTVVLDSDMVWVMRRVPNDFKGY</sequence>
<feature type="transmembrane region" description="Helical" evidence="13">
    <location>
        <begin position="246"/>
        <end position="262"/>
    </location>
</feature>
<dbReference type="OrthoDB" id="297496at2759"/>
<protein>
    <submittedName>
        <fullName evidence="17">Potassium channel, sub T, member 1</fullName>
    </submittedName>
</protein>
<comment type="caution">
    <text evidence="17">The sequence shown here is derived from an EMBL/GenBank/DDBJ whole genome shotgun (WGS) entry which is preliminary data.</text>
</comment>
<dbReference type="Pfam" id="PF22614">
    <property type="entry name" value="Slo-like_RCK"/>
    <property type="match status" value="2"/>
</dbReference>
<name>A0A9P6PVW8_9FUNG</name>
<feature type="domain" description="Potassium channel" evidence="15">
    <location>
        <begin position="227"/>
        <end position="295"/>
    </location>
</feature>
<keyword evidence="7 13" id="KW-1133">Transmembrane helix</keyword>
<dbReference type="InterPro" id="IPR047871">
    <property type="entry name" value="K_chnl_Slo-like"/>
</dbReference>
<dbReference type="PANTHER" id="PTHR10027:SF10">
    <property type="entry name" value="SLOWPOKE 2, ISOFORM D"/>
    <property type="match status" value="1"/>
</dbReference>
<dbReference type="GO" id="GO:0016020">
    <property type="term" value="C:membrane"/>
    <property type="evidence" value="ECO:0007669"/>
    <property type="project" value="UniProtKB-SubCell"/>
</dbReference>
<feature type="domain" description="RCK N-terminal" evidence="16">
    <location>
        <begin position="310"/>
        <end position="424"/>
    </location>
</feature>
<dbReference type="Proteomes" id="UP000807716">
    <property type="component" value="Unassembled WGS sequence"/>
</dbReference>
<evidence type="ECO:0000256" key="3">
    <source>
        <dbReference type="ARBA" id="ARBA00022538"/>
    </source>
</evidence>
<evidence type="ECO:0000259" key="15">
    <source>
        <dbReference type="Pfam" id="PF07885"/>
    </source>
</evidence>